<keyword evidence="4" id="KW-1185">Reference proteome</keyword>
<reference evidence="3 4" key="1">
    <citation type="submission" date="2021-06" db="EMBL/GenBank/DDBJ databases">
        <authorList>
            <person name="Palmer J.M."/>
        </authorList>
    </citation>
    <scope>NUCLEOTIDE SEQUENCE [LARGE SCALE GENOMIC DNA]</scope>
    <source>
        <strain evidence="3 4">GA_2019</strain>
        <tissue evidence="3">Muscle</tissue>
    </source>
</reference>
<keyword evidence="1" id="KW-0677">Repeat</keyword>
<protein>
    <submittedName>
        <fullName evidence="3">Liprin-alpha-4</fullName>
    </submittedName>
</protein>
<evidence type="ECO:0000313" key="4">
    <source>
        <dbReference type="Proteomes" id="UP001476798"/>
    </source>
</evidence>
<organism evidence="3 4">
    <name type="scientific">Goodea atripinnis</name>
    <dbReference type="NCBI Taxonomy" id="208336"/>
    <lineage>
        <taxon>Eukaryota</taxon>
        <taxon>Metazoa</taxon>
        <taxon>Chordata</taxon>
        <taxon>Craniata</taxon>
        <taxon>Vertebrata</taxon>
        <taxon>Euteleostomi</taxon>
        <taxon>Actinopterygii</taxon>
        <taxon>Neopterygii</taxon>
        <taxon>Teleostei</taxon>
        <taxon>Neoteleostei</taxon>
        <taxon>Acanthomorphata</taxon>
        <taxon>Ovalentaria</taxon>
        <taxon>Atherinomorphae</taxon>
        <taxon>Cyprinodontiformes</taxon>
        <taxon>Goodeidae</taxon>
        <taxon>Goodea</taxon>
    </lineage>
</organism>
<dbReference type="Proteomes" id="UP001476798">
    <property type="component" value="Unassembled WGS sequence"/>
</dbReference>
<accession>A0ABV0MEN4</accession>
<dbReference type="EMBL" id="JAHRIO010000118">
    <property type="protein sequence ID" value="MEQ2157578.1"/>
    <property type="molecule type" value="Genomic_DNA"/>
</dbReference>
<gene>
    <name evidence="3" type="primary">PPFIA4_1</name>
    <name evidence="3" type="ORF">GOODEAATRI_003158</name>
</gene>
<evidence type="ECO:0000256" key="1">
    <source>
        <dbReference type="ARBA" id="ARBA00022737"/>
    </source>
</evidence>
<comment type="caution">
    <text evidence="3">The sequence shown here is derived from an EMBL/GenBank/DDBJ whole genome shotgun (WGS) entry which is preliminary data.</text>
</comment>
<dbReference type="InterPro" id="IPR029515">
    <property type="entry name" value="Liprin"/>
</dbReference>
<name>A0ABV0MEN4_9TELE</name>
<evidence type="ECO:0000313" key="3">
    <source>
        <dbReference type="EMBL" id="MEQ2157578.1"/>
    </source>
</evidence>
<proteinExistence type="predicted"/>
<evidence type="ECO:0000256" key="2">
    <source>
        <dbReference type="SAM" id="MobiDB-lite"/>
    </source>
</evidence>
<dbReference type="PANTHER" id="PTHR12587">
    <property type="entry name" value="LAR INTERACTING PROTEIN LIP -RELATED PROTEIN"/>
    <property type="match status" value="1"/>
</dbReference>
<dbReference type="PANTHER" id="PTHR12587:SF5">
    <property type="entry name" value="LIPRIN-ALPHA-4"/>
    <property type="match status" value="1"/>
</dbReference>
<feature type="region of interest" description="Disordered" evidence="2">
    <location>
        <begin position="77"/>
        <end position="130"/>
    </location>
</feature>
<feature type="compositionally biased region" description="Low complexity" evidence="2">
    <location>
        <begin position="99"/>
        <end position="121"/>
    </location>
</feature>
<sequence>MFEQDYSSLRGSVSHLLGSDIEAESDMDDDVSSTLLSPSGQSDAQTLALMLQEQLDAINEEIRMIQVERESAELRSEEIESRVNSGSMDGLNVTLRPRALPTSATAQSLASSSSPPTSGHSTPKHHGRNTSHHLGIMTLVRGNATIIKYTHSHQYVYKNASASF</sequence>